<accession>A0A8J5N292</accession>
<evidence type="ECO:0000313" key="2">
    <source>
        <dbReference type="EMBL" id="KAG7171940.1"/>
    </source>
</evidence>
<name>A0A8J5N292_HOMAM</name>
<keyword evidence="3" id="KW-1185">Reference proteome</keyword>
<dbReference type="EMBL" id="JAHLQT010011632">
    <property type="protein sequence ID" value="KAG7171940.1"/>
    <property type="molecule type" value="Genomic_DNA"/>
</dbReference>
<evidence type="ECO:0000256" key="1">
    <source>
        <dbReference type="SAM" id="MobiDB-lite"/>
    </source>
</evidence>
<protein>
    <submittedName>
        <fullName evidence="2">Uncharacterized protein</fullName>
    </submittedName>
</protein>
<comment type="caution">
    <text evidence="2">The sequence shown here is derived from an EMBL/GenBank/DDBJ whole genome shotgun (WGS) entry which is preliminary data.</text>
</comment>
<proteinExistence type="predicted"/>
<feature type="compositionally biased region" description="Basic and acidic residues" evidence="1">
    <location>
        <begin position="1"/>
        <end position="20"/>
    </location>
</feature>
<sequence length="66" mass="7267">MEGQGGREAREDERPRKMGDGRPGGRGWPERMGGQGEWEAKKSGRPPALRRLLGSVKAALYGHVPR</sequence>
<evidence type="ECO:0000313" key="3">
    <source>
        <dbReference type="Proteomes" id="UP000747542"/>
    </source>
</evidence>
<organism evidence="2 3">
    <name type="scientific">Homarus americanus</name>
    <name type="common">American lobster</name>
    <dbReference type="NCBI Taxonomy" id="6706"/>
    <lineage>
        <taxon>Eukaryota</taxon>
        <taxon>Metazoa</taxon>
        <taxon>Ecdysozoa</taxon>
        <taxon>Arthropoda</taxon>
        <taxon>Crustacea</taxon>
        <taxon>Multicrustacea</taxon>
        <taxon>Malacostraca</taxon>
        <taxon>Eumalacostraca</taxon>
        <taxon>Eucarida</taxon>
        <taxon>Decapoda</taxon>
        <taxon>Pleocyemata</taxon>
        <taxon>Astacidea</taxon>
        <taxon>Nephropoidea</taxon>
        <taxon>Nephropidae</taxon>
        <taxon>Homarus</taxon>
    </lineage>
</organism>
<dbReference type="Proteomes" id="UP000747542">
    <property type="component" value="Unassembled WGS sequence"/>
</dbReference>
<feature type="region of interest" description="Disordered" evidence="1">
    <location>
        <begin position="1"/>
        <end position="49"/>
    </location>
</feature>
<gene>
    <name evidence="2" type="ORF">Hamer_G000885</name>
</gene>
<reference evidence="2" key="1">
    <citation type="journal article" date="2021" name="Sci. Adv.">
        <title>The American lobster genome reveals insights on longevity, neural, and immune adaptations.</title>
        <authorList>
            <person name="Polinski J.M."/>
            <person name="Zimin A.V."/>
            <person name="Clark K.F."/>
            <person name="Kohn A.B."/>
            <person name="Sadowski N."/>
            <person name="Timp W."/>
            <person name="Ptitsyn A."/>
            <person name="Khanna P."/>
            <person name="Romanova D.Y."/>
            <person name="Williams P."/>
            <person name="Greenwood S.J."/>
            <person name="Moroz L.L."/>
            <person name="Walt D.R."/>
            <person name="Bodnar A.G."/>
        </authorList>
    </citation>
    <scope>NUCLEOTIDE SEQUENCE</scope>
    <source>
        <strain evidence="2">GMGI-L3</strain>
    </source>
</reference>
<dbReference type="AlphaFoldDB" id="A0A8J5N292"/>